<dbReference type="EMBL" id="BPLQ01001962">
    <property type="protein sequence ID" value="GIX87095.1"/>
    <property type="molecule type" value="Genomic_DNA"/>
</dbReference>
<comment type="caution">
    <text evidence="1">The sequence shown here is derived from an EMBL/GenBank/DDBJ whole genome shotgun (WGS) entry which is preliminary data.</text>
</comment>
<evidence type="ECO:0000313" key="1">
    <source>
        <dbReference type="EMBL" id="GIX87095.1"/>
    </source>
</evidence>
<keyword evidence="2" id="KW-1185">Reference proteome</keyword>
<protein>
    <submittedName>
        <fullName evidence="1">Uncharacterized protein</fullName>
    </submittedName>
</protein>
<feature type="non-terminal residue" evidence="1">
    <location>
        <position position="1"/>
    </location>
</feature>
<proteinExistence type="predicted"/>
<dbReference type="Proteomes" id="UP001054837">
    <property type="component" value="Unassembled WGS sequence"/>
</dbReference>
<reference evidence="1 2" key="1">
    <citation type="submission" date="2021-06" db="EMBL/GenBank/DDBJ databases">
        <title>Caerostris darwini draft genome.</title>
        <authorList>
            <person name="Kono N."/>
            <person name="Arakawa K."/>
        </authorList>
    </citation>
    <scope>NUCLEOTIDE SEQUENCE [LARGE SCALE GENOMIC DNA]</scope>
</reference>
<evidence type="ECO:0000313" key="2">
    <source>
        <dbReference type="Proteomes" id="UP001054837"/>
    </source>
</evidence>
<organism evidence="1 2">
    <name type="scientific">Caerostris darwini</name>
    <dbReference type="NCBI Taxonomy" id="1538125"/>
    <lineage>
        <taxon>Eukaryota</taxon>
        <taxon>Metazoa</taxon>
        <taxon>Ecdysozoa</taxon>
        <taxon>Arthropoda</taxon>
        <taxon>Chelicerata</taxon>
        <taxon>Arachnida</taxon>
        <taxon>Araneae</taxon>
        <taxon>Araneomorphae</taxon>
        <taxon>Entelegynae</taxon>
        <taxon>Araneoidea</taxon>
        <taxon>Araneidae</taxon>
        <taxon>Caerostris</taxon>
    </lineage>
</organism>
<sequence>TEATGSLGTKISHVVSPITFPPFPTVQLNFSPPLQHPELMTSNTLFQVFANFHAMRIPIDHADFQNGWCCISVRFVGLGP</sequence>
<name>A0AAV4NTP0_9ARAC</name>
<dbReference type="AlphaFoldDB" id="A0AAV4NTP0"/>
<accession>A0AAV4NTP0</accession>
<gene>
    <name evidence="1" type="ORF">CDAR_403651</name>
</gene>